<dbReference type="Proteomes" id="UP000638560">
    <property type="component" value="Unassembled WGS sequence"/>
</dbReference>
<keyword evidence="1" id="KW-0732">Signal</keyword>
<keyword evidence="3" id="KW-1185">Reference proteome</keyword>
<evidence type="ECO:0000313" key="2">
    <source>
        <dbReference type="EMBL" id="MBF9128448.1"/>
    </source>
</evidence>
<feature type="signal peptide" evidence="1">
    <location>
        <begin position="1"/>
        <end position="31"/>
    </location>
</feature>
<accession>A0ABS0GQG8</accession>
<protein>
    <submittedName>
        <fullName evidence="2">Uncharacterized protein</fullName>
    </submittedName>
</protein>
<dbReference type="RefSeq" id="WP_196200099.1">
    <property type="nucleotide sequence ID" value="NZ_JADPUN010000076.1"/>
</dbReference>
<sequence length="169" mass="18216">MKTRQRIVAMAAGVLMCVPLVIGNLAGTASAAATGPDTGSAAVTNVPAVGQDPVITRVTGTVIQSDRAAAAQICEFSRFGHKGRFICDTILRVIWSDGHEEYFGIGTDYAVWHITASFSNWRSMGGSASDTYNAFYSNGLPTVQVYVSWASHVLWCSSYRTSWSSWYAC</sequence>
<evidence type="ECO:0000313" key="3">
    <source>
        <dbReference type="Proteomes" id="UP000638560"/>
    </source>
</evidence>
<proteinExistence type="predicted"/>
<comment type="caution">
    <text evidence="2">The sequence shown here is derived from an EMBL/GenBank/DDBJ whole genome shotgun (WGS) entry which is preliminary data.</text>
</comment>
<reference evidence="2 3" key="1">
    <citation type="submission" date="2020-11" db="EMBL/GenBank/DDBJ databases">
        <title>A novel isolate from a Black sea contaminated sediment with potential to produce alkanes: Plantactinospora alkalitolerans sp. nov.</title>
        <authorList>
            <person name="Carro L."/>
            <person name="Veyisoglu A."/>
            <person name="Guven K."/>
            <person name="Schumann P."/>
            <person name="Klenk H.-P."/>
            <person name="Sahin N."/>
        </authorList>
    </citation>
    <scope>NUCLEOTIDE SEQUENCE [LARGE SCALE GENOMIC DNA]</scope>
    <source>
        <strain evidence="2 3">S1510</strain>
    </source>
</reference>
<gene>
    <name evidence="2" type="ORF">I0C86_05500</name>
</gene>
<evidence type="ECO:0000256" key="1">
    <source>
        <dbReference type="SAM" id="SignalP"/>
    </source>
</evidence>
<organism evidence="2 3">
    <name type="scientific">Plantactinospora alkalitolerans</name>
    <dbReference type="NCBI Taxonomy" id="2789879"/>
    <lineage>
        <taxon>Bacteria</taxon>
        <taxon>Bacillati</taxon>
        <taxon>Actinomycetota</taxon>
        <taxon>Actinomycetes</taxon>
        <taxon>Micromonosporales</taxon>
        <taxon>Micromonosporaceae</taxon>
        <taxon>Plantactinospora</taxon>
    </lineage>
</organism>
<name>A0ABS0GQG8_9ACTN</name>
<feature type="chain" id="PRO_5047525126" evidence="1">
    <location>
        <begin position="32"/>
        <end position="169"/>
    </location>
</feature>
<dbReference type="EMBL" id="JADPUN010000076">
    <property type="protein sequence ID" value="MBF9128448.1"/>
    <property type="molecule type" value="Genomic_DNA"/>
</dbReference>